<reference evidence="4 5" key="1">
    <citation type="journal article" date="2015" name="Genome Biol. Evol.">
        <title>Comparative Genomics of a Bacterivorous Green Alga Reveals Evolutionary Causalities and Consequences of Phago-Mixotrophic Mode of Nutrition.</title>
        <authorList>
            <person name="Burns J.A."/>
            <person name="Paasch A."/>
            <person name="Narechania A."/>
            <person name="Kim E."/>
        </authorList>
    </citation>
    <scope>NUCLEOTIDE SEQUENCE [LARGE SCALE GENOMIC DNA]</scope>
    <source>
        <strain evidence="4 5">PLY_AMNH</strain>
    </source>
</reference>
<evidence type="ECO:0000256" key="1">
    <source>
        <dbReference type="ARBA" id="ARBA00022630"/>
    </source>
</evidence>
<proteinExistence type="predicted"/>
<dbReference type="InterPro" id="IPR013785">
    <property type="entry name" value="Aldolase_TIM"/>
</dbReference>
<accession>A0AAE0GK77</accession>
<evidence type="ECO:0000256" key="3">
    <source>
        <dbReference type="ARBA" id="ARBA00023002"/>
    </source>
</evidence>
<name>A0AAE0GK77_9CHLO</name>
<evidence type="ECO:0000313" key="4">
    <source>
        <dbReference type="EMBL" id="KAK3279568.1"/>
    </source>
</evidence>
<evidence type="ECO:0008006" key="6">
    <source>
        <dbReference type="Google" id="ProtNLM"/>
    </source>
</evidence>
<dbReference type="PANTHER" id="PTHR32332">
    <property type="entry name" value="2-NITROPROPANE DIOXYGENASE"/>
    <property type="match status" value="1"/>
</dbReference>
<dbReference type="GO" id="GO:0018580">
    <property type="term" value="F:nitronate monooxygenase activity"/>
    <property type="evidence" value="ECO:0007669"/>
    <property type="project" value="InterPro"/>
</dbReference>
<dbReference type="InterPro" id="IPR004136">
    <property type="entry name" value="NMO"/>
</dbReference>
<evidence type="ECO:0000313" key="5">
    <source>
        <dbReference type="Proteomes" id="UP001190700"/>
    </source>
</evidence>
<dbReference type="Gene3D" id="3.20.20.70">
    <property type="entry name" value="Aldolase class I"/>
    <property type="match status" value="1"/>
</dbReference>
<dbReference type="PANTHER" id="PTHR32332:SF20">
    <property type="entry name" value="2-NITROPROPANE DIOXYGENASE-LIKE PROTEIN"/>
    <property type="match status" value="1"/>
</dbReference>
<dbReference type="CDD" id="cd04730">
    <property type="entry name" value="NPD_like"/>
    <property type="match status" value="1"/>
</dbReference>
<dbReference type="EMBL" id="LGRX02004793">
    <property type="protein sequence ID" value="KAK3279568.1"/>
    <property type="molecule type" value="Genomic_DNA"/>
</dbReference>
<organism evidence="4 5">
    <name type="scientific">Cymbomonas tetramitiformis</name>
    <dbReference type="NCBI Taxonomy" id="36881"/>
    <lineage>
        <taxon>Eukaryota</taxon>
        <taxon>Viridiplantae</taxon>
        <taxon>Chlorophyta</taxon>
        <taxon>Pyramimonadophyceae</taxon>
        <taxon>Pyramimonadales</taxon>
        <taxon>Pyramimonadaceae</taxon>
        <taxon>Cymbomonas</taxon>
    </lineage>
</organism>
<gene>
    <name evidence="4" type="ORF">CYMTET_12552</name>
</gene>
<keyword evidence="1" id="KW-0285">Flavoprotein</keyword>
<keyword evidence="2" id="KW-0288">FMN</keyword>
<comment type="caution">
    <text evidence="4">The sequence shown here is derived from an EMBL/GenBank/DDBJ whole genome shotgun (WGS) entry which is preliminary data.</text>
</comment>
<protein>
    <recommendedName>
        <fullName evidence="6">Nitronate monooxygenase</fullName>
    </recommendedName>
</protein>
<dbReference type="AlphaFoldDB" id="A0AAE0GK77"/>
<evidence type="ECO:0000256" key="2">
    <source>
        <dbReference type="ARBA" id="ARBA00022643"/>
    </source>
</evidence>
<dbReference type="Pfam" id="PF03060">
    <property type="entry name" value="NMO"/>
    <property type="match status" value="1"/>
</dbReference>
<sequence>MVLKTKLTEMLGIEHPIIQGGMHWVGYAELASAVSNAGALGIITALTQATPEDLRAEIRKCKTMTNKPFGVNLTLLPALAPPNYDAFADVVIAEGIKVVETAGRNPAKFIQKFKAANVIVIHKCVSIKHALTAERLGADCISMDGFECAGHPGEADIGNLVLLPKCARVLKIPFIASGGIGDGKQLAAVLALGGQGVNMGTRFMATTECPIVPGIKQALVDGDENSTTLVMRSVKNTERVFKNKVAAEVQAIEKEKPGDFMAIRHLVRGDNYRKSFQETGDAHSSVWSAGTVMGLIDDVPTCKELCERMVQEAESIINDRLPRMVIKSKL</sequence>
<keyword evidence="5" id="KW-1185">Reference proteome</keyword>
<keyword evidence="3" id="KW-0560">Oxidoreductase</keyword>
<dbReference type="SUPFAM" id="SSF51412">
    <property type="entry name" value="Inosine monophosphate dehydrogenase (IMPDH)"/>
    <property type="match status" value="1"/>
</dbReference>
<dbReference type="Proteomes" id="UP001190700">
    <property type="component" value="Unassembled WGS sequence"/>
</dbReference>